<reference evidence="2 3" key="1">
    <citation type="submission" date="2020-08" db="EMBL/GenBank/DDBJ databases">
        <title>Genomic Encyclopedia of Type Strains, Phase IV (KMG-IV): sequencing the most valuable type-strain genomes for metagenomic binning, comparative biology and taxonomic classification.</title>
        <authorList>
            <person name="Goeker M."/>
        </authorList>
    </citation>
    <scope>NUCLEOTIDE SEQUENCE [LARGE SCALE GENOMIC DNA]</scope>
    <source>
        <strain evidence="2 3">DSM 23562</strain>
    </source>
</reference>
<gene>
    <name evidence="2" type="ORF">HNQ39_000844</name>
</gene>
<comment type="caution">
    <text evidence="2">The sequence shown here is derived from an EMBL/GenBank/DDBJ whole genome shotgun (WGS) entry which is preliminary data.</text>
</comment>
<accession>A0A7W9W605</accession>
<name>A0A7W9W605_ARMRO</name>
<dbReference type="RefSeq" id="WP_184192701.1">
    <property type="nucleotide sequence ID" value="NZ_JACHGW010000001.1"/>
</dbReference>
<dbReference type="EMBL" id="JACHGW010000001">
    <property type="protein sequence ID" value="MBB6049082.1"/>
    <property type="molecule type" value="Genomic_DNA"/>
</dbReference>
<dbReference type="Proteomes" id="UP000520814">
    <property type="component" value="Unassembled WGS sequence"/>
</dbReference>
<evidence type="ECO:0008006" key="4">
    <source>
        <dbReference type="Google" id="ProtNLM"/>
    </source>
</evidence>
<keyword evidence="1" id="KW-0732">Signal</keyword>
<evidence type="ECO:0000313" key="3">
    <source>
        <dbReference type="Proteomes" id="UP000520814"/>
    </source>
</evidence>
<organism evidence="2 3">
    <name type="scientific">Armatimonas rosea</name>
    <dbReference type="NCBI Taxonomy" id="685828"/>
    <lineage>
        <taxon>Bacteria</taxon>
        <taxon>Bacillati</taxon>
        <taxon>Armatimonadota</taxon>
        <taxon>Armatimonadia</taxon>
        <taxon>Armatimonadales</taxon>
        <taxon>Armatimonadaceae</taxon>
        <taxon>Armatimonas</taxon>
    </lineage>
</organism>
<sequence>MRVSWMVAGTLALVLGALALQGSRSHDESKTNPERETAELLDSLVQPRFQVTNGKDFGMSRLAPRIKGHGHMGRIEPESEAEKRILAQVAALGCEYRLGFVHTGYQLSRFTAKSVSAKTPDYEPIWRDNQDYIAHKDESLTPYTERILPTVGRLERGAKIDTQQGEWQVFLRPVKAEKETCVSCHAGVKTGQVMGAMVYLVKRTPSTAVGGH</sequence>
<dbReference type="AlphaFoldDB" id="A0A7W9W605"/>
<proteinExistence type="predicted"/>
<keyword evidence="3" id="KW-1185">Reference proteome</keyword>
<evidence type="ECO:0000256" key="1">
    <source>
        <dbReference type="SAM" id="SignalP"/>
    </source>
</evidence>
<evidence type="ECO:0000313" key="2">
    <source>
        <dbReference type="EMBL" id="MBB6049082.1"/>
    </source>
</evidence>
<feature type="chain" id="PRO_5031135174" description="DUF3365 domain-containing protein" evidence="1">
    <location>
        <begin position="20"/>
        <end position="212"/>
    </location>
</feature>
<protein>
    <recommendedName>
        <fullName evidence="4">DUF3365 domain-containing protein</fullName>
    </recommendedName>
</protein>
<feature type="signal peptide" evidence="1">
    <location>
        <begin position="1"/>
        <end position="19"/>
    </location>
</feature>